<dbReference type="PANTHER" id="PTHR46014">
    <property type="entry name" value="TETRATRICOPEPTIDE REPEAT PROTEIN 1"/>
    <property type="match status" value="1"/>
</dbReference>
<dbReference type="GeneID" id="114446459"/>
<evidence type="ECO:0000256" key="7">
    <source>
        <dbReference type="SAM" id="MobiDB-lite"/>
    </source>
</evidence>
<dbReference type="SMART" id="SM00028">
    <property type="entry name" value="TPR"/>
    <property type="match status" value="3"/>
</dbReference>
<keyword evidence="1" id="KW-0597">Phosphoprotein</keyword>
<dbReference type="CTD" id="7265"/>
<evidence type="ECO:0000256" key="1">
    <source>
        <dbReference type="ARBA" id="ARBA00022553"/>
    </source>
</evidence>
<keyword evidence="2" id="KW-0677">Repeat</keyword>
<gene>
    <name evidence="9" type="primary">ttc1</name>
</gene>
<dbReference type="InParanoid" id="A0A6P7JLS4"/>
<dbReference type="InterPro" id="IPR011990">
    <property type="entry name" value="TPR-like_helical_dom_sf"/>
</dbReference>
<feature type="compositionally biased region" description="Basic and acidic residues" evidence="7">
    <location>
        <begin position="1"/>
        <end position="12"/>
    </location>
</feature>
<dbReference type="PROSITE" id="PS50005">
    <property type="entry name" value="TPR"/>
    <property type="match status" value="1"/>
</dbReference>
<keyword evidence="8" id="KW-1185">Reference proteome</keyword>
<feature type="compositionally biased region" description="Basic and acidic residues" evidence="7">
    <location>
        <begin position="37"/>
        <end position="78"/>
    </location>
</feature>
<feature type="repeat" description="TPR" evidence="6">
    <location>
        <begin position="320"/>
        <end position="353"/>
    </location>
</feature>
<dbReference type="InterPro" id="IPR019734">
    <property type="entry name" value="TPR_rpt"/>
</dbReference>
<dbReference type="SUPFAM" id="SSF48452">
    <property type="entry name" value="TPR-like"/>
    <property type="match status" value="1"/>
</dbReference>
<dbReference type="Gene3D" id="1.25.40.10">
    <property type="entry name" value="Tetratricopeptide repeat domain"/>
    <property type="match status" value="1"/>
</dbReference>
<evidence type="ECO:0000256" key="2">
    <source>
        <dbReference type="ARBA" id="ARBA00022737"/>
    </source>
</evidence>
<feature type="compositionally biased region" description="Basic and acidic residues" evidence="7">
    <location>
        <begin position="154"/>
        <end position="217"/>
    </location>
</feature>
<dbReference type="RefSeq" id="XP_028277904.1">
    <property type="nucleotide sequence ID" value="XM_028422103.1"/>
</dbReference>
<evidence type="ECO:0000256" key="6">
    <source>
        <dbReference type="PROSITE-ProRule" id="PRU00339"/>
    </source>
</evidence>
<evidence type="ECO:0000313" key="8">
    <source>
        <dbReference type="Proteomes" id="UP000515145"/>
    </source>
</evidence>
<sequence>MSTQRLEPKKEGEEEDFYDCQESWHPPDLRGEEEEAQKDSQQDTARLEDFHTETSRLTDRTDDMEETGGRPEVEKQDDRLEDEEQGHSLQEDEEQGHSLQEDEEQGHSLQEDEEQGHSLQDEEQGHSLQDEEQGHSLQDEEQEQGHSLQEDEEQGHSLQEDEEQGHSLQDEEQGHSLQDEEQGHSLQEDEEQGHSLQEDEEQGHSLQEDDTEMEKGVGRGVEFDDDLLREVERELTEEEKESRRQQSLTLKEKGNDQFKVGDWSEAEQSYTEALGLCPVGFSGERAVLFSNRAAARLHQDLKDQAIADCSRAIELNPDYVRALLRRAELYEQTEKLDEALEDYKRVLDRDPSHTGARQACMRLPQQIQERNERLKEEMMSKLKDLGNMILRPFGLSTNNFQVNQDPASGSYSINFTQSPDNNNR</sequence>
<dbReference type="Proteomes" id="UP000515145">
    <property type="component" value="Chromosome 14"/>
</dbReference>
<feature type="compositionally biased region" description="Basic and acidic residues" evidence="7">
    <location>
        <begin position="85"/>
        <end position="138"/>
    </location>
</feature>
<dbReference type="OrthoDB" id="1872379at2759"/>
<evidence type="ECO:0000256" key="4">
    <source>
        <dbReference type="ARBA" id="ARBA00063969"/>
    </source>
</evidence>
<dbReference type="InterPro" id="IPR052769">
    <property type="entry name" value="TPR_domain_protein"/>
</dbReference>
<evidence type="ECO:0000313" key="9">
    <source>
        <dbReference type="RefSeq" id="XP_028277904.1"/>
    </source>
</evidence>
<dbReference type="Pfam" id="PF00515">
    <property type="entry name" value="TPR_1"/>
    <property type="match status" value="1"/>
</dbReference>
<comment type="subunit">
    <text evidence="4">Interacts with the GAP domain of NF1. Interacts (via TPR repeats) with HSP90AA1 and HSPA8.</text>
</comment>
<dbReference type="AlphaFoldDB" id="A0A6P7JLS4"/>
<dbReference type="PROSITE" id="PS50293">
    <property type="entry name" value="TPR_REGION"/>
    <property type="match status" value="1"/>
</dbReference>
<feature type="region of interest" description="Disordered" evidence="7">
    <location>
        <begin position="1"/>
        <end position="250"/>
    </location>
</feature>
<keyword evidence="3 6" id="KW-0802">TPR repeat</keyword>
<dbReference type="FunFam" id="1.25.40.10:FF:000367">
    <property type="entry name" value="Tetratricopeptide repeat domain 1"/>
    <property type="match status" value="1"/>
</dbReference>
<feature type="compositionally biased region" description="Basic and acidic residues" evidence="7">
    <location>
        <begin position="226"/>
        <end position="250"/>
    </location>
</feature>
<protein>
    <recommendedName>
        <fullName evidence="5">Tetratricopeptide repeat protein 1</fullName>
    </recommendedName>
</protein>
<organism evidence="8 9">
    <name type="scientific">Parambassis ranga</name>
    <name type="common">Indian glassy fish</name>
    <dbReference type="NCBI Taxonomy" id="210632"/>
    <lineage>
        <taxon>Eukaryota</taxon>
        <taxon>Metazoa</taxon>
        <taxon>Chordata</taxon>
        <taxon>Craniata</taxon>
        <taxon>Vertebrata</taxon>
        <taxon>Euteleostomi</taxon>
        <taxon>Actinopterygii</taxon>
        <taxon>Neopterygii</taxon>
        <taxon>Teleostei</taxon>
        <taxon>Neoteleostei</taxon>
        <taxon>Acanthomorphata</taxon>
        <taxon>Ovalentaria</taxon>
        <taxon>Ambassidae</taxon>
        <taxon>Parambassis</taxon>
    </lineage>
</organism>
<evidence type="ECO:0000256" key="5">
    <source>
        <dbReference type="ARBA" id="ARBA00067165"/>
    </source>
</evidence>
<name>A0A6P7JLS4_9TELE</name>
<evidence type="ECO:0000256" key="3">
    <source>
        <dbReference type="ARBA" id="ARBA00022803"/>
    </source>
</evidence>
<accession>A0A6P7JLS4</accession>
<dbReference type="PANTHER" id="PTHR46014:SF1">
    <property type="entry name" value="TETRATRICOPEPTIDE REPEAT PROTEIN 1"/>
    <property type="match status" value="1"/>
</dbReference>
<reference evidence="9" key="1">
    <citation type="submission" date="2025-08" db="UniProtKB">
        <authorList>
            <consortium name="RefSeq"/>
        </authorList>
    </citation>
    <scope>IDENTIFICATION</scope>
</reference>
<proteinExistence type="predicted"/>